<evidence type="ECO:0000313" key="2">
    <source>
        <dbReference type="Proteomes" id="UP000484885"/>
    </source>
</evidence>
<accession>A0A845V5N5</accession>
<dbReference type="AlphaFoldDB" id="A0A845V5N5"/>
<dbReference type="RefSeq" id="WP_164210916.1">
    <property type="nucleotide sequence ID" value="NZ_JAAGSC010000040.1"/>
</dbReference>
<name>A0A845V5N5_9GAMM</name>
<gene>
    <name evidence="1" type="ORF">G3I74_07220</name>
</gene>
<dbReference type="Proteomes" id="UP000484885">
    <property type="component" value="Unassembled WGS sequence"/>
</dbReference>
<organism evidence="1 2">
    <name type="scientific">Wenzhouxiangella limi</name>
    <dbReference type="NCBI Taxonomy" id="2707351"/>
    <lineage>
        <taxon>Bacteria</taxon>
        <taxon>Pseudomonadati</taxon>
        <taxon>Pseudomonadota</taxon>
        <taxon>Gammaproteobacteria</taxon>
        <taxon>Chromatiales</taxon>
        <taxon>Wenzhouxiangellaceae</taxon>
        <taxon>Wenzhouxiangella</taxon>
    </lineage>
</organism>
<dbReference type="EMBL" id="JAAGSC010000040">
    <property type="protein sequence ID" value="NDY95511.1"/>
    <property type="molecule type" value="Genomic_DNA"/>
</dbReference>
<keyword evidence="2" id="KW-1185">Reference proteome</keyword>
<protein>
    <submittedName>
        <fullName evidence="1">Uncharacterized protein</fullName>
    </submittedName>
</protein>
<proteinExistence type="predicted"/>
<sequence>MNEAETRAEPIEPAPKEVGWGVVEASPLRSRVFTLGGRFRAVTSEPNFLIGF</sequence>
<reference evidence="1 2" key="1">
    <citation type="submission" date="2020-02" db="EMBL/GenBank/DDBJ databases">
        <authorList>
            <person name="Zhang X.-Y."/>
        </authorList>
    </citation>
    <scope>NUCLEOTIDE SEQUENCE [LARGE SCALE GENOMIC DNA]</scope>
    <source>
        <strain evidence="1 2">C33</strain>
    </source>
</reference>
<evidence type="ECO:0000313" key="1">
    <source>
        <dbReference type="EMBL" id="NDY95511.1"/>
    </source>
</evidence>
<comment type="caution">
    <text evidence="1">The sequence shown here is derived from an EMBL/GenBank/DDBJ whole genome shotgun (WGS) entry which is preliminary data.</text>
</comment>